<gene>
    <name evidence="1" type="ORF">ACFO0D_05205</name>
</gene>
<reference evidence="2" key="1">
    <citation type="journal article" date="2019" name="Int. J. Syst. Evol. Microbiol.">
        <title>The Global Catalogue of Microorganisms (GCM) 10K type strain sequencing project: providing services to taxonomists for standard genome sequencing and annotation.</title>
        <authorList>
            <consortium name="The Broad Institute Genomics Platform"/>
            <consortium name="The Broad Institute Genome Sequencing Center for Infectious Disease"/>
            <person name="Wu L."/>
            <person name="Ma J."/>
        </authorList>
    </citation>
    <scope>NUCLEOTIDE SEQUENCE [LARGE SCALE GENOMIC DNA]</scope>
    <source>
        <strain evidence="2">CCUG 55995</strain>
    </source>
</reference>
<evidence type="ECO:0000313" key="2">
    <source>
        <dbReference type="Proteomes" id="UP001595952"/>
    </source>
</evidence>
<comment type="caution">
    <text evidence="1">The sequence shown here is derived from an EMBL/GenBank/DDBJ whole genome shotgun (WGS) entry which is preliminary data.</text>
</comment>
<organism evidence="1 2">
    <name type="scientific">Deinococcus hohokamensis</name>
    <dbReference type="NCBI Taxonomy" id="309883"/>
    <lineage>
        <taxon>Bacteria</taxon>
        <taxon>Thermotogati</taxon>
        <taxon>Deinococcota</taxon>
        <taxon>Deinococci</taxon>
        <taxon>Deinococcales</taxon>
        <taxon>Deinococcaceae</taxon>
        <taxon>Deinococcus</taxon>
    </lineage>
</organism>
<accession>A0ABV9I5V1</accession>
<proteinExistence type="predicted"/>
<evidence type="ECO:0008006" key="3">
    <source>
        <dbReference type="Google" id="ProtNLM"/>
    </source>
</evidence>
<keyword evidence="2" id="KW-1185">Reference proteome</keyword>
<dbReference type="RefSeq" id="WP_380060770.1">
    <property type="nucleotide sequence ID" value="NZ_JBHSEI010000002.1"/>
</dbReference>
<name>A0ABV9I5V1_9DEIO</name>
<sequence>MPKTLNFCPKPLDRSEPLRVAYHALHSALLGLERGITTATMLGAVTYALRVLAQCEGQLLH</sequence>
<protein>
    <recommendedName>
        <fullName evidence="3">Transposase</fullName>
    </recommendedName>
</protein>
<dbReference type="Proteomes" id="UP001595952">
    <property type="component" value="Unassembled WGS sequence"/>
</dbReference>
<dbReference type="EMBL" id="JBHSEI010000002">
    <property type="protein sequence ID" value="MFC4637736.1"/>
    <property type="molecule type" value="Genomic_DNA"/>
</dbReference>
<evidence type="ECO:0000313" key="1">
    <source>
        <dbReference type="EMBL" id="MFC4637736.1"/>
    </source>
</evidence>